<protein>
    <submittedName>
        <fullName evidence="1">Uncharacterized protein</fullName>
    </submittedName>
</protein>
<organism evidence="1 2">
    <name type="scientific">Bartonella krasnovii</name>
    <dbReference type="NCBI Taxonomy" id="2267275"/>
    <lineage>
        <taxon>Bacteria</taxon>
        <taxon>Pseudomonadati</taxon>
        <taxon>Pseudomonadota</taxon>
        <taxon>Alphaproteobacteria</taxon>
        <taxon>Hyphomicrobiales</taxon>
        <taxon>Bartonellaceae</taxon>
        <taxon>Bartonella</taxon>
    </lineage>
</organism>
<evidence type="ECO:0000313" key="1">
    <source>
        <dbReference type="EMBL" id="UNF29864.1"/>
    </source>
</evidence>
<name>A0ABY3VWV1_9HYPH</name>
<accession>A0ABY3VWV1</accession>
<proteinExistence type="predicted"/>
<reference evidence="1 2" key="1">
    <citation type="submission" date="2022-02" db="EMBL/GenBank/DDBJ databases">
        <title>Genomic structural plasticity of rodent-associated Bartonella in nature.</title>
        <authorList>
            <person name="Sousa K.C.M."/>
            <person name="Gutierrez R."/>
            <person name="Yahalomi D."/>
            <person name="Shalit T."/>
            <person name="Markus B."/>
            <person name="Nachum-Biala Y."/>
            <person name="Hawlena H."/>
            <person name="Marcos-Hadad E."/>
            <person name="Hazkani-Covo E."/>
            <person name="Neves H.R."/>
            <person name="Covo S."/>
            <person name="Harrus S."/>
        </authorList>
    </citation>
    <scope>NUCLEOTIDE SEQUENCE [LARGE SCALE GENOMIC DNA]</scope>
    <source>
        <strain evidence="1 2">B35_1_2</strain>
    </source>
</reference>
<dbReference type="Proteomes" id="UP000829580">
    <property type="component" value="Chromosome"/>
</dbReference>
<dbReference type="EMBL" id="CP093033">
    <property type="protein sequence ID" value="UNF29864.1"/>
    <property type="molecule type" value="Genomic_DNA"/>
</dbReference>
<keyword evidence="2" id="KW-1185">Reference proteome</keyword>
<gene>
    <name evidence="1" type="ORF">MNL13_03655</name>
</gene>
<evidence type="ECO:0000313" key="2">
    <source>
        <dbReference type="Proteomes" id="UP000829580"/>
    </source>
</evidence>
<sequence>MTVPSQAEALLMQTVVTHYSDINGASDLQNIMLRNTNFPILAPEEQEIAAITWNIIKENNNLPNSQMLFLRRYKKK</sequence>